<protein>
    <submittedName>
        <fullName evidence="1">Uncharacterized protein</fullName>
    </submittedName>
</protein>
<reference evidence="1" key="1">
    <citation type="journal article" date="2014" name="Front. Microbiol.">
        <title>High frequency of phylogenetically diverse reductive dehalogenase-homologous genes in deep subseafloor sedimentary metagenomes.</title>
        <authorList>
            <person name="Kawai M."/>
            <person name="Futagami T."/>
            <person name="Toyoda A."/>
            <person name="Takaki Y."/>
            <person name="Nishi S."/>
            <person name="Hori S."/>
            <person name="Arai W."/>
            <person name="Tsubouchi T."/>
            <person name="Morono Y."/>
            <person name="Uchiyama I."/>
            <person name="Ito T."/>
            <person name="Fujiyama A."/>
            <person name="Inagaki F."/>
            <person name="Takami H."/>
        </authorList>
    </citation>
    <scope>NUCLEOTIDE SEQUENCE</scope>
    <source>
        <strain evidence="1">Expedition CK06-06</strain>
    </source>
</reference>
<sequence>GMTGAMARRALAGFVVAGSAYLIGIQYAISTLMGKDDDDAWEDARGCLCIEQDPITGEWEWKPSAKFMSLKIGETYFGIGGGIYGLMRLVGNVAATVQEIGERERIDLIRIMKHGSLNKRDNPFIAWWYARSSALFSPIYEMATHRDFLGYPIETPEEYARYIISLLEPIWVEQSLNPLIPGMAGNREVPEDALQTAAWIAGELFGLRVNPEYTWQTFYNKA</sequence>
<gene>
    <name evidence="1" type="ORF">S12H4_22824</name>
</gene>
<organism evidence="1">
    <name type="scientific">marine sediment metagenome</name>
    <dbReference type="NCBI Taxonomy" id="412755"/>
    <lineage>
        <taxon>unclassified sequences</taxon>
        <taxon>metagenomes</taxon>
        <taxon>ecological metagenomes</taxon>
    </lineage>
</organism>
<dbReference type="AlphaFoldDB" id="X1SIR0"/>
<accession>X1SIR0</accession>
<feature type="non-terminal residue" evidence="1">
    <location>
        <position position="222"/>
    </location>
</feature>
<name>X1SIR0_9ZZZZ</name>
<dbReference type="EMBL" id="BARW01011979">
    <property type="protein sequence ID" value="GAI79006.1"/>
    <property type="molecule type" value="Genomic_DNA"/>
</dbReference>
<feature type="non-terminal residue" evidence="1">
    <location>
        <position position="1"/>
    </location>
</feature>
<evidence type="ECO:0000313" key="1">
    <source>
        <dbReference type="EMBL" id="GAI79006.1"/>
    </source>
</evidence>
<proteinExistence type="predicted"/>
<comment type="caution">
    <text evidence="1">The sequence shown here is derived from an EMBL/GenBank/DDBJ whole genome shotgun (WGS) entry which is preliminary data.</text>
</comment>